<evidence type="ECO:0000256" key="5">
    <source>
        <dbReference type="ARBA" id="ARBA00022801"/>
    </source>
</evidence>
<accession>A0A2H9T6W8</accession>
<dbReference type="EMBL" id="NSIT01000113">
    <property type="protein sequence ID" value="PJE78939.1"/>
    <property type="molecule type" value="Genomic_DNA"/>
</dbReference>
<comment type="catalytic activity">
    <reaction evidence="1">
        <text>an L-aminoacyl-L-amino acid + H2O = 2 an L-alpha-amino acid</text>
        <dbReference type="Rhea" id="RHEA:48940"/>
        <dbReference type="ChEBI" id="CHEBI:15377"/>
        <dbReference type="ChEBI" id="CHEBI:59869"/>
        <dbReference type="ChEBI" id="CHEBI:77460"/>
        <dbReference type="EC" id="3.4.13.19"/>
    </reaction>
</comment>
<protein>
    <recommendedName>
        <fullName evidence="3">membrane dipeptidase</fullName>
        <ecNumber evidence="3">3.4.13.19</ecNumber>
    </recommendedName>
</protein>
<keyword evidence="5 7" id="KW-0378">Hydrolase</keyword>
<evidence type="ECO:0000256" key="4">
    <source>
        <dbReference type="ARBA" id="ARBA00022670"/>
    </source>
</evidence>
<name>A0A2H9T6W8_9ZZZZ</name>
<proteinExistence type="inferred from homology"/>
<dbReference type="Gene3D" id="3.60.60.10">
    <property type="entry name" value="Penicillin V Acylase, Chain A"/>
    <property type="match status" value="1"/>
</dbReference>
<evidence type="ECO:0000256" key="1">
    <source>
        <dbReference type="ARBA" id="ARBA00001670"/>
    </source>
</evidence>
<dbReference type="Pfam" id="PF03577">
    <property type="entry name" value="Peptidase_C69"/>
    <property type="match status" value="1"/>
</dbReference>
<dbReference type="InterPro" id="IPR005322">
    <property type="entry name" value="Peptidase_C69"/>
</dbReference>
<dbReference type="GO" id="GO:0006508">
    <property type="term" value="P:proteolysis"/>
    <property type="evidence" value="ECO:0007669"/>
    <property type="project" value="UniProtKB-KW"/>
</dbReference>
<keyword evidence="4" id="KW-0645">Protease</keyword>
<comment type="caution">
    <text evidence="7">The sequence shown here is derived from an EMBL/GenBank/DDBJ whole genome shotgun (WGS) entry which is preliminary data.</text>
</comment>
<dbReference type="GO" id="GO:0070004">
    <property type="term" value="F:cysteine-type exopeptidase activity"/>
    <property type="evidence" value="ECO:0007669"/>
    <property type="project" value="InterPro"/>
</dbReference>
<dbReference type="PANTHER" id="PTHR12994">
    <property type="entry name" value="SECERNIN"/>
    <property type="match status" value="1"/>
</dbReference>
<evidence type="ECO:0000256" key="3">
    <source>
        <dbReference type="ARBA" id="ARBA00013110"/>
    </source>
</evidence>
<reference evidence="7" key="1">
    <citation type="journal article" date="2017" name="Appl. Environ. Microbiol.">
        <title>Molecular characterization of an Endozoicomonas-like organism causing infection in king scallop Pecten maximus L.</title>
        <authorList>
            <person name="Cano I."/>
            <person name="van Aerle R."/>
            <person name="Ross S."/>
            <person name="Verner-Jeffreys D.W."/>
            <person name="Paley R.K."/>
            <person name="Rimmer G."/>
            <person name="Ryder D."/>
            <person name="Hooper P."/>
            <person name="Stone D."/>
            <person name="Feist S.W."/>
        </authorList>
    </citation>
    <scope>NUCLEOTIDE SEQUENCE</scope>
</reference>
<organism evidence="7">
    <name type="scientific">invertebrate metagenome</name>
    <dbReference type="NCBI Taxonomy" id="1711999"/>
    <lineage>
        <taxon>unclassified sequences</taxon>
        <taxon>metagenomes</taxon>
        <taxon>organismal metagenomes</taxon>
    </lineage>
</organism>
<dbReference type="PANTHER" id="PTHR12994:SF17">
    <property type="entry name" value="LD30995P"/>
    <property type="match status" value="1"/>
</dbReference>
<sequence>MSPFQKSALSLCISVTLFTPLLAEACTSVIAGKDASASGALVLSRNEDFSSNNWAKHLAIYPAVQYKAGDMLTLSNGLKVPAPAKSLRYTAVQDWNAMTVSNDGKVFEERGVNELNVAMSATNSAEIDPRANKADPLVGMGIIEENMTGLILSQATSARDAVQRLGDYVTKYGSGETTGVQFADTKEAWYMEIGSGHHWMAVRVPDDQYVVVANGLRIHGVDLNDTDNVMHSKGLWDFVKTNKLLKNPDTGNFNFAMAFGKTGDVYNTDREWLSQKMLTPSLKQRPRQQQYPLFLKPDHKIRMTDIASVLRADYRGTELNGKAERPNGVDRNSEAHIIEMYPDMPKELAALIWQTPSNVKYSPFIPLFNVMKTVPAAYTKGTDQYDASSAWWVFRELGTLSSKSVNKSKYQPAVSRLLATTEANLEQSQSYLNTMLKQLYQKDQKAAIAFASDYSNGLLQSNYDKAVKLRADIMTDLTRSTEKKYSPEEFKKIQSL</sequence>
<evidence type="ECO:0000313" key="7">
    <source>
        <dbReference type="EMBL" id="PJE78939.1"/>
    </source>
</evidence>
<dbReference type="InterPro" id="IPR047804">
    <property type="entry name" value="C69_dipept_A-like"/>
</dbReference>
<keyword evidence="6" id="KW-0224">Dipeptidase</keyword>
<dbReference type="NCBIfam" id="NF033678">
    <property type="entry name" value="C69_fam_dipept"/>
    <property type="match status" value="1"/>
</dbReference>
<dbReference type="EC" id="3.4.13.19" evidence="3"/>
<evidence type="ECO:0000256" key="2">
    <source>
        <dbReference type="ARBA" id="ARBA00007225"/>
    </source>
</evidence>
<dbReference type="GO" id="GO:0016805">
    <property type="term" value="F:dipeptidase activity"/>
    <property type="evidence" value="ECO:0007669"/>
    <property type="project" value="UniProtKB-KW"/>
</dbReference>
<evidence type="ECO:0000256" key="6">
    <source>
        <dbReference type="ARBA" id="ARBA00022997"/>
    </source>
</evidence>
<dbReference type="AlphaFoldDB" id="A0A2H9T6W8"/>
<comment type="similarity">
    <text evidence="2">Belongs to the peptidase C69 family.</text>
</comment>
<gene>
    <name evidence="7" type="primary">pepD_3</name>
    <name evidence="7" type="ORF">CI610_02103</name>
</gene>